<dbReference type="InterPro" id="IPR003661">
    <property type="entry name" value="HisK_dim/P_dom"/>
</dbReference>
<dbReference type="InterPro" id="IPR000014">
    <property type="entry name" value="PAS"/>
</dbReference>
<dbReference type="PROSITE" id="PS50113">
    <property type="entry name" value="PAC"/>
    <property type="match status" value="2"/>
</dbReference>
<feature type="domain" description="PAS" evidence="11">
    <location>
        <begin position="215"/>
        <end position="259"/>
    </location>
</feature>
<dbReference type="Gene3D" id="3.30.450.20">
    <property type="entry name" value="PAS domain"/>
    <property type="match status" value="2"/>
</dbReference>
<dbReference type="PANTHER" id="PTHR43065">
    <property type="entry name" value="SENSOR HISTIDINE KINASE"/>
    <property type="match status" value="1"/>
</dbReference>
<dbReference type="SUPFAM" id="SSF55785">
    <property type="entry name" value="PYP-like sensor domain (PAS domain)"/>
    <property type="match status" value="2"/>
</dbReference>
<keyword evidence="4 13" id="KW-0808">Transferase</keyword>
<dbReference type="PROSITE" id="PS50109">
    <property type="entry name" value="HIS_KIN"/>
    <property type="match status" value="1"/>
</dbReference>
<dbReference type="InterPro" id="IPR035965">
    <property type="entry name" value="PAS-like_dom_sf"/>
</dbReference>
<evidence type="ECO:0000259" key="12">
    <source>
        <dbReference type="PROSITE" id="PS50113"/>
    </source>
</evidence>
<evidence type="ECO:0000256" key="8">
    <source>
        <dbReference type="ARBA" id="ARBA00023012"/>
    </source>
</evidence>
<feature type="domain" description="PAC" evidence="12">
    <location>
        <begin position="286"/>
        <end position="340"/>
    </location>
</feature>
<dbReference type="InterPro" id="IPR004358">
    <property type="entry name" value="Sig_transdc_His_kin-like_C"/>
</dbReference>
<dbReference type="SMART" id="SM00091">
    <property type="entry name" value="PAS"/>
    <property type="match status" value="2"/>
</dbReference>
<comment type="catalytic activity">
    <reaction evidence="1">
        <text>ATP + protein L-histidine = ADP + protein N-phospho-L-histidine.</text>
        <dbReference type="EC" id="2.7.13.3"/>
    </reaction>
</comment>
<feature type="domain" description="PAS" evidence="11">
    <location>
        <begin position="89"/>
        <end position="161"/>
    </location>
</feature>
<dbReference type="SMART" id="SM00086">
    <property type="entry name" value="PAC"/>
    <property type="match status" value="2"/>
</dbReference>
<dbReference type="NCBIfam" id="TIGR00229">
    <property type="entry name" value="sensory_box"/>
    <property type="match status" value="2"/>
</dbReference>
<dbReference type="EC" id="2.7.13.3" evidence="2"/>
<dbReference type="EMBL" id="CP010904">
    <property type="protein sequence ID" value="AKJ64235.1"/>
    <property type="molecule type" value="Genomic_DNA"/>
</dbReference>
<dbReference type="RefSeq" id="WP_052881590.1">
    <property type="nucleotide sequence ID" value="NZ_CP010904.1"/>
</dbReference>
<dbReference type="Gene3D" id="3.30.565.10">
    <property type="entry name" value="Histidine kinase-like ATPase, C-terminal domain"/>
    <property type="match status" value="1"/>
</dbReference>
<dbReference type="PRINTS" id="PR00344">
    <property type="entry name" value="BCTRLSENSOR"/>
</dbReference>
<dbReference type="SUPFAM" id="SSF55874">
    <property type="entry name" value="ATPase domain of HSP90 chaperone/DNA topoisomerase II/histidine kinase"/>
    <property type="match status" value="1"/>
</dbReference>
<name>A0A0G3EHC2_9BACT</name>
<keyword evidence="6" id="KW-0418">Kinase</keyword>
<dbReference type="InterPro" id="IPR013655">
    <property type="entry name" value="PAS_fold_3"/>
</dbReference>
<evidence type="ECO:0000256" key="2">
    <source>
        <dbReference type="ARBA" id="ARBA00012438"/>
    </source>
</evidence>
<dbReference type="InterPro" id="IPR001610">
    <property type="entry name" value="PAC"/>
</dbReference>
<proteinExistence type="predicted"/>
<dbReference type="InterPro" id="IPR036097">
    <property type="entry name" value="HisK_dim/P_sf"/>
</dbReference>
<feature type="domain" description="PAC" evidence="12">
    <location>
        <begin position="165"/>
        <end position="218"/>
    </location>
</feature>
<dbReference type="InterPro" id="IPR000700">
    <property type="entry name" value="PAS-assoc_C"/>
</dbReference>
<evidence type="ECO:0000256" key="3">
    <source>
        <dbReference type="ARBA" id="ARBA00022553"/>
    </source>
</evidence>
<evidence type="ECO:0000256" key="5">
    <source>
        <dbReference type="ARBA" id="ARBA00022741"/>
    </source>
</evidence>
<dbReference type="Pfam" id="PF02518">
    <property type="entry name" value="HATPase_c"/>
    <property type="match status" value="1"/>
</dbReference>
<dbReference type="SUPFAM" id="SSF47384">
    <property type="entry name" value="Homodimeric domain of signal transducing histidine kinase"/>
    <property type="match status" value="1"/>
</dbReference>
<evidence type="ECO:0000256" key="4">
    <source>
        <dbReference type="ARBA" id="ARBA00022679"/>
    </source>
</evidence>
<reference evidence="14" key="1">
    <citation type="submission" date="2015-02" db="EMBL/GenBank/DDBJ databases">
        <title>Description and complete genome sequence of the first cultured representative of the subdivision 5 of the Verrucomicrobia phylum.</title>
        <authorList>
            <person name="Spring S."/>
            <person name="Bunk B."/>
            <person name="Sproer C."/>
            <person name="Klenk H.-P."/>
        </authorList>
    </citation>
    <scope>NUCLEOTIDE SEQUENCE [LARGE SCALE GENOMIC DNA]</scope>
    <source>
        <strain evidence="14">L21-Fru-AB</strain>
    </source>
</reference>
<keyword evidence="9" id="KW-0472">Membrane</keyword>
<organism evidence="13 14">
    <name type="scientific">Kiritimatiella glycovorans</name>
    <dbReference type="NCBI Taxonomy" id="1307763"/>
    <lineage>
        <taxon>Bacteria</taxon>
        <taxon>Pseudomonadati</taxon>
        <taxon>Kiritimatiellota</taxon>
        <taxon>Kiritimatiellia</taxon>
        <taxon>Kiritimatiellales</taxon>
        <taxon>Kiritimatiellaceae</taxon>
        <taxon>Kiritimatiella</taxon>
    </lineage>
</organism>
<evidence type="ECO:0000256" key="6">
    <source>
        <dbReference type="ARBA" id="ARBA00022777"/>
    </source>
</evidence>
<dbReference type="STRING" id="1307763.L21SP4_00975"/>
<dbReference type="Pfam" id="PF00512">
    <property type="entry name" value="HisKA"/>
    <property type="match status" value="1"/>
</dbReference>
<dbReference type="GO" id="GO:0005524">
    <property type="term" value="F:ATP binding"/>
    <property type="evidence" value="ECO:0007669"/>
    <property type="project" value="UniProtKB-KW"/>
</dbReference>
<sequence length="578" mass="64664">MSIDRATSSGKSGLRFGLRIAVVYVLFGTLWILLSDRAALLALPAPEALTTLQTFKGILFVLISGAIVFGFARREWKHQWRLEELRRESAERLELALRGADLGLWDWNLRTGEVYFDERWQGMLGFEPGSLAPNVETWRARVHPDDLGRVQKALDDHIENRTAQYETEHRMRTRDGDWIWILDRGRVTERAQDGTALRMTGTHMDITPRRRAEAGRRLLEAAIEQAAEAVMITDADGVIEYVNPAFEDITGYKPDEAVGGKPAMLRSGRQDDAFYEHLWDTLRAGEVWRGRFSNRRQDGSLCEEEAVISPVRDETGTISNFVAVQRDITEEKTLETQLVQAQKLETIGTMASGVAHEINNPLTAIINYATLLREKEGHQPGGERLQYAAEIERETRRLSRIVRNLLVFARQSRPDRGAVRVSDVVQATRSLLETTLRHDRIELDTDIPGDLPEVICNSQQVQQILMNLVINARDALNSSPPEGKAKRIVIRAGVAENDSARWLRMEVEDNGPGLSEADADRIFEPFYSTKGPEEGTGLGLAISRRIAADHGGMLEAAAMDRGGAKFSLVLPLNGASAR</sequence>
<evidence type="ECO:0000256" key="1">
    <source>
        <dbReference type="ARBA" id="ARBA00000085"/>
    </source>
</evidence>
<keyword evidence="3" id="KW-0597">Phosphoprotein</keyword>
<dbReference type="GO" id="GO:0006355">
    <property type="term" value="P:regulation of DNA-templated transcription"/>
    <property type="evidence" value="ECO:0007669"/>
    <property type="project" value="InterPro"/>
</dbReference>
<dbReference type="SMART" id="SM00387">
    <property type="entry name" value="HATPase_c"/>
    <property type="match status" value="1"/>
</dbReference>
<protein>
    <recommendedName>
        <fullName evidence="2">histidine kinase</fullName>
        <ecNumber evidence="2">2.7.13.3</ecNumber>
    </recommendedName>
</protein>
<dbReference type="PROSITE" id="PS50112">
    <property type="entry name" value="PAS"/>
    <property type="match status" value="2"/>
</dbReference>
<dbReference type="KEGG" id="vbl:L21SP4_00975"/>
<dbReference type="InterPro" id="IPR005467">
    <property type="entry name" value="His_kinase_dom"/>
</dbReference>
<feature type="transmembrane region" description="Helical" evidence="9">
    <location>
        <begin position="54"/>
        <end position="72"/>
    </location>
</feature>
<dbReference type="CDD" id="cd00130">
    <property type="entry name" value="PAS"/>
    <property type="match status" value="2"/>
</dbReference>
<dbReference type="Gene3D" id="1.10.287.130">
    <property type="match status" value="1"/>
</dbReference>
<keyword evidence="8" id="KW-0902">Two-component regulatory system</keyword>
<feature type="domain" description="Histidine kinase" evidence="10">
    <location>
        <begin position="353"/>
        <end position="574"/>
    </location>
</feature>
<dbReference type="PANTHER" id="PTHR43065:SF46">
    <property type="entry name" value="C4-DICARBOXYLATE TRANSPORT SENSOR PROTEIN DCTB"/>
    <property type="match status" value="1"/>
</dbReference>
<feature type="transmembrane region" description="Helical" evidence="9">
    <location>
        <begin position="16"/>
        <end position="34"/>
    </location>
</feature>
<evidence type="ECO:0000313" key="13">
    <source>
        <dbReference type="EMBL" id="AKJ64235.1"/>
    </source>
</evidence>
<dbReference type="GO" id="GO:0000155">
    <property type="term" value="F:phosphorelay sensor kinase activity"/>
    <property type="evidence" value="ECO:0007669"/>
    <property type="project" value="InterPro"/>
</dbReference>
<dbReference type="Pfam" id="PF08447">
    <property type="entry name" value="PAS_3"/>
    <property type="match status" value="1"/>
</dbReference>
<dbReference type="Pfam" id="PF00989">
    <property type="entry name" value="PAS"/>
    <property type="match status" value="1"/>
</dbReference>
<keyword evidence="14" id="KW-1185">Reference proteome</keyword>
<dbReference type="InterPro" id="IPR013767">
    <property type="entry name" value="PAS_fold"/>
</dbReference>
<dbReference type="AlphaFoldDB" id="A0A0G3EHC2"/>
<keyword evidence="5" id="KW-0547">Nucleotide-binding</keyword>
<accession>A0A0G3EHC2</accession>
<dbReference type="CDD" id="cd00082">
    <property type="entry name" value="HisKA"/>
    <property type="match status" value="1"/>
</dbReference>
<dbReference type="InterPro" id="IPR003594">
    <property type="entry name" value="HATPase_dom"/>
</dbReference>
<evidence type="ECO:0000256" key="9">
    <source>
        <dbReference type="SAM" id="Phobius"/>
    </source>
</evidence>
<evidence type="ECO:0000256" key="7">
    <source>
        <dbReference type="ARBA" id="ARBA00022840"/>
    </source>
</evidence>
<evidence type="ECO:0000313" key="14">
    <source>
        <dbReference type="Proteomes" id="UP000035268"/>
    </source>
</evidence>
<reference evidence="13 14" key="2">
    <citation type="journal article" date="2016" name="ISME J.">
        <title>Characterization of the first cultured representative of Verrucomicrobia subdivision 5 indicates the proposal of a novel phylum.</title>
        <authorList>
            <person name="Spring S."/>
            <person name="Bunk B."/>
            <person name="Sproer C."/>
            <person name="Schumann P."/>
            <person name="Rohde M."/>
            <person name="Tindall B.J."/>
            <person name="Klenk H.P."/>
        </authorList>
    </citation>
    <scope>NUCLEOTIDE SEQUENCE [LARGE SCALE GENOMIC DNA]</scope>
    <source>
        <strain evidence="13 14">L21-Fru-AB</strain>
    </source>
</reference>
<evidence type="ECO:0000259" key="11">
    <source>
        <dbReference type="PROSITE" id="PS50112"/>
    </source>
</evidence>
<dbReference type="SMART" id="SM00388">
    <property type="entry name" value="HisKA"/>
    <property type="match status" value="1"/>
</dbReference>
<dbReference type="Proteomes" id="UP000035268">
    <property type="component" value="Chromosome"/>
</dbReference>
<dbReference type="InterPro" id="IPR036890">
    <property type="entry name" value="HATPase_C_sf"/>
</dbReference>
<keyword evidence="9" id="KW-1133">Transmembrane helix</keyword>
<evidence type="ECO:0000259" key="10">
    <source>
        <dbReference type="PROSITE" id="PS50109"/>
    </source>
</evidence>
<dbReference type="OrthoDB" id="224978at2"/>
<keyword evidence="9" id="KW-0812">Transmembrane</keyword>
<gene>
    <name evidence="13" type="primary">fixL</name>
    <name evidence="13" type="ORF">L21SP4_00975</name>
</gene>
<keyword evidence="7" id="KW-0067">ATP-binding</keyword>